<dbReference type="Proteomes" id="UP001419910">
    <property type="component" value="Unassembled WGS sequence"/>
</dbReference>
<gene>
    <name evidence="1" type="ORF">ABC974_13650</name>
</gene>
<dbReference type="InterPro" id="IPR050816">
    <property type="entry name" value="Flavin-dep_Halogenase_NPB"/>
</dbReference>
<organism evidence="1 2">
    <name type="scientific">Sphingomonas oligophenolica</name>
    <dbReference type="NCBI Taxonomy" id="301154"/>
    <lineage>
        <taxon>Bacteria</taxon>
        <taxon>Pseudomonadati</taxon>
        <taxon>Pseudomonadota</taxon>
        <taxon>Alphaproteobacteria</taxon>
        <taxon>Sphingomonadales</taxon>
        <taxon>Sphingomonadaceae</taxon>
        <taxon>Sphingomonas</taxon>
    </lineage>
</organism>
<protein>
    <submittedName>
        <fullName evidence="1">Tryptophan halogenase family protein</fullName>
    </submittedName>
</protein>
<evidence type="ECO:0000313" key="1">
    <source>
        <dbReference type="EMBL" id="MEN2790679.1"/>
    </source>
</evidence>
<proteinExistence type="predicted"/>
<dbReference type="PANTHER" id="PTHR43747">
    <property type="entry name" value="FAD-BINDING PROTEIN"/>
    <property type="match status" value="1"/>
</dbReference>
<comment type="caution">
    <text evidence="1">The sequence shown here is derived from an EMBL/GenBank/DDBJ whole genome shotgun (WGS) entry which is preliminary data.</text>
</comment>
<dbReference type="PANTHER" id="PTHR43747:SF4">
    <property type="entry name" value="FLAVIN-DEPENDENT TRYPTOPHAN HALOGENASE"/>
    <property type="match status" value="1"/>
</dbReference>
<dbReference type="RefSeq" id="WP_343890002.1">
    <property type="nucleotide sequence ID" value="NZ_BAAAEH010000028.1"/>
</dbReference>
<sequence length="497" mass="54004">MTTPARLRSIVIVGGGSAGWIAAAALARLTPMGIGITVIDSAVEEPPVQTVLPAHKVFHALIGIDEHEMLAAAHGTMRLGTTFDDQRVQGPNYHHAFGDFGLEIGGVEFYQVWLRARAAGRAIDLDNYNLAAIAATMGRFARPTADKRAMMDYGYHLDTRRYTALLKIGATGKNVACLVGDPAGAEIDRGNGAIAAIILRDGRRVEGDLFVDCSGASSVLAEQVPGTGFDDWNTLFPRDRAVSVDGAALADLPPRTRASWRARGWWQQIPLQHCTHYGLAFASGMTEPQVALAEVTASAGTPCGDPHFITRRMGRRRRFWVRNLVALGSAAARIESIETSELDWARIGITALLSLIPDRGAATAEADQFERLMSAELEECRDLALLHEVTMEGEPVLRIGGEKIALPDSLAHRIALFGGRGRLLPDAGPWRRSDWLAVMLGRGIVPTSWDPLADDIEPVRAQQNFLRLAGLFRQSAETMPRHADYIAHHCPAVTRRP</sequence>
<dbReference type="InterPro" id="IPR006905">
    <property type="entry name" value="Flavin_halogenase"/>
</dbReference>
<dbReference type="Gene3D" id="3.50.50.60">
    <property type="entry name" value="FAD/NAD(P)-binding domain"/>
    <property type="match status" value="1"/>
</dbReference>
<dbReference type="PIRSF" id="PIRSF011396">
    <property type="entry name" value="Trp_halogenase"/>
    <property type="match status" value="1"/>
</dbReference>
<dbReference type="Pfam" id="PF04820">
    <property type="entry name" value="Trp_halogenase"/>
    <property type="match status" value="1"/>
</dbReference>
<name>A0ABU9Y4E9_9SPHN</name>
<evidence type="ECO:0000313" key="2">
    <source>
        <dbReference type="Proteomes" id="UP001419910"/>
    </source>
</evidence>
<dbReference type="EMBL" id="JBDIME010000011">
    <property type="protein sequence ID" value="MEN2790679.1"/>
    <property type="molecule type" value="Genomic_DNA"/>
</dbReference>
<keyword evidence="2" id="KW-1185">Reference proteome</keyword>
<accession>A0ABU9Y4E9</accession>
<dbReference type="InterPro" id="IPR033856">
    <property type="entry name" value="Trp_halogen"/>
</dbReference>
<reference evidence="1 2" key="1">
    <citation type="submission" date="2024-05" db="EMBL/GenBank/DDBJ databases">
        <authorList>
            <person name="Liu Q."/>
            <person name="Xin Y.-H."/>
        </authorList>
    </citation>
    <scope>NUCLEOTIDE SEQUENCE [LARGE SCALE GENOMIC DNA]</scope>
    <source>
        <strain evidence="1 2">CGMCC 1.10181</strain>
    </source>
</reference>
<dbReference type="InterPro" id="IPR036188">
    <property type="entry name" value="FAD/NAD-bd_sf"/>
</dbReference>
<dbReference type="SUPFAM" id="SSF51905">
    <property type="entry name" value="FAD/NAD(P)-binding domain"/>
    <property type="match status" value="1"/>
</dbReference>